<accession>A0AAD5NWC8</accession>
<dbReference type="FunFam" id="1.25.40.10:FF:000436">
    <property type="entry name" value="Pentatricopeptide repeat-containing protein At5g39350 family"/>
    <property type="match status" value="1"/>
</dbReference>
<feature type="repeat" description="PPR" evidence="2">
    <location>
        <begin position="25"/>
        <end position="59"/>
    </location>
</feature>
<keyword evidence="1" id="KW-0677">Repeat</keyword>
<organism evidence="3 4">
    <name type="scientific">Acer negundo</name>
    <name type="common">Box elder</name>
    <dbReference type="NCBI Taxonomy" id="4023"/>
    <lineage>
        <taxon>Eukaryota</taxon>
        <taxon>Viridiplantae</taxon>
        <taxon>Streptophyta</taxon>
        <taxon>Embryophyta</taxon>
        <taxon>Tracheophyta</taxon>
        <taxon>Spermatophyta</taxon>
        <taxon>Magnoliopsida</taxon>
        <taxon>eudicotyledons</taxon>
        <taxon>Gunneridae</taxon>
        <taxon>Pentapetalae</taxon>
        <taxon>rosids</taxon>
        <taxon>malvids</taxon>
        <taxon>Sapindales</taxon>
        <taxon>Sapindaceae</taxon>
        <taxon>Hippocastanoideae</taxon>
        <taxon>Acereae</taxon>
        <taxon>Acer</taxon>
    </lineage>
</organism>
<dbReference type="PROSITE" id="PS51375">
    <property type="entry name" value="PPR"/>
    <property type="match status" value="3"/>
</dbReference>
<name>A0AAD5NWC8_ACENE</name>
<protein>
    <recommendedName>
        <fullName evidence="5">Pentatricopeptide repeat-containing protein</fullName>
    </recommendedName>
</protein>
<dbReference type="InterPro" id="IPR011990">
    <property type="entry name" value="TPR-like_helical_dom_sf"/>
</dbReference>
<dbReference type="NCBIfam" id="TIGR00756">
    <property type="entry name" value="PPR"/>
    <property type="match status" value="4"/>
</dbReference>
<gene>
    <name evidence="3" type="ORF">LWI28_021642</name>
</gene>
<dbReference type="Gene3D" id="1.25.40.10">
    <property type="entry name" value="Tetratricopeptide repeat domain"/>
    <property type="match status" value="3"/>
</dbReference>
<dbReference type="InterPro" id="IPR002885">
    <property type="entry name" value="PPR_rpt"/>
</dbReference>
<dbReference type="Proteomes" id="UP001064489">
    <property type="component" value="Chromosome 3"/>
</dbReference>
<dbReference type="FunFam" id="1.25.40.10:FF:000343">
    <property type="entry name" value="Pentatricopeptide repeat-containing protein At3g58590"/>
    <property type="match status" value="1"/>
</dbReference>
<dbReference type="GO" id="GO:0003723">
    <property type="term" value="F:RNA binding"/>
    <property type="evidence" value="ECO:0007669"/>
    <property type="project" value="InterPro"/>
</dbReference>
<dbReference type="AlphaFoldDB" id="A0AAD5NWC8"/>
<evidence type="ECO:0000313" key="4">
    <source>
        <dbReference type="Proteomes" id="UP001064489"/>
    </source>
</evidence>
<evidence type="ECO:0000256" key="1">
    <source>
        <dbReference type="ARBA" id="ARBA00022737"/>
    </source>
</evidence>
<reference evidence="3" key="2">
    <citation type="submission" date="2023-02" db="EMBL/GenBank/DDBJ databases">
        <authorList>
            <person name="Swenson N.G."/>
            <person name="Wegrzyn J.L."/>
            <person name="Mcevoy S.L."/>
        </authorList>
    </citation>
    <scope>NUCLEOTIDE SEQUENCE</scope>
    <source>
        <strain evidence="3">91603</strain>
        <tissue evidence="3">Leaf</tissue>
    </source>
</reference>
<dbReference type="Pfam" id="PF13041">
    <property type="entry name" value="PPR_2"/>
    <property type="match status" value="2"/>
</dbReference>
<feature type="repeat" description="PPR" evidence="2">
    <location>
        <begin position="128"/>
        <end position="162"/>
    </location>
</feature>
<dbReference type="Pfam" id="PF01535">
    <property type="entry name" value="PPR"/>
    <property type="match status" value="2"/>
</dbReference>
<dbReference type="InterPro" id="IPR046960">
    <property type="entry name" value="PPR_At4g14850-like_plant"/>
</dbReference>
<keyword evidence="4" id="KW-1185">Reference proteome</keyword>
<reference evidence="3" key="1">
    <citation type="journal article" date="2022" name="Plant J.">
        <title>Strategies of tolerance reflected in two North American maple genomes.</title>
        <authorList>
            <person name="McEvoy S.L."/>
            <person name="Sezen U.U."/>
            <person name="Trouern-Trend A."/>
            <person name="McMahon S.M."/>
            <person name="Schaberg P.G."/>
            <person name="Yang J."/>
            <person name="Wegrzyn J.L."/>
            <person name="Swenson N.G."/>
        </authorList>
    </citation>
    <scope>NUCLEOTIDE SEQUENCE</scope>
    <source>
        <strain evidence="3">91603</strain>
    </source>
</reference>
<sequence>MISFLAKFDDIDEARRVFDGLLEKDVVCWNSMIHGYAKACQYDKAFGLFQNMCKCRIRPSPVTLLSLIQACVGMQNIEFGKCVHGCVLGLGLGMGDDVLVVTSLVDMYSKMGDTESARSVFEGMSTKNLVSWNAMISGCVQNGPVHESFELFRRLALSGGVFDSGTIVSLLQGCAQIADMESGKIIHCCIFRRGLELNLILCTTIVDLYSKCGALMWAKFVFDGIKNKNVITWTAMLVGLAQNGYAEDSLKLFHQMQEEGVSANSVTLVSLVHSCAHLGSLKKGRSVHGKLI</sequence>
<evidence type="ECO:0008006" key="5">
    <source>
        <dbReference type="Google" id="ProtNLM"/>
    </source>
</evidence>
<dbReference type="EMBL" id="JAJSOW010000100">
    <property type="protein sequence ID" value="KAI9186856.1"/>
    <property type="molecule type" value="Genomic_DNA"/>
</dbReference>
<comment type="caution">
    <text evidence="3">The sequence shown here is derived from an EMBL/GenBank/DDBJ whole genome shotgun (WGS) entry which is preliminary data.</text>
</comment>
<evidence type="ECO:0000313" key="3">
    <source>
        <dbReference type="EMBL" id="KAI9186856.1"/>
    </source>
</evidence>
<feature type="repeat" description="PPR" evidence="2">
    <location>
        <begin position="229"/>
        <end position="263"/>
    </location>
</feature>
<dbReference type="GO" id="GO:0009451">
    <property type="term" value="P:RNA modification"/>
    <property type="evidence" value="ECO:0007669"/>
    <property type="project" value="InterPro"/>
</dbReference>
<dbReference type="PANTHER" id="PTHR24015">
    <property type="entry name" value="OS07G0578800 PROTEIN-RELATED"/>
    <property type="match status" value="1"/>
</dbReference>
<proteinExistence type="predicted"/>
<evidence type="ECO:0000256" key="2">
    <source>
        <dbReference type="PROSITE-ProRule" id="PRU00708"/>
    </source>
</evidence>